<evidence type="ECO:0000313" key="3">
    <source>
        <dbReference type="Proteomes" id="UP001062443"/>
    </source>
</evidence>
<sequence>MYQPGTRTLLERTPPIPSTAPPLWNQAALTDTLLKIRRAILPHLGAAAALSHLTTISPVNMVLFQGDTAPEESNILHQSAPIPPQLVTELLPHGLNVLTPETRIIHHATHHAVLISDIIRSQKPIGLICWHTQPWSHHDITTLQTILSTLGGLLELDALHRRVHANTHYDISSNLLNWQGFQAEITRRCRRLDRDQKAATLMLAYIPGLDTLVSERDFQSFEDALSQSVTLLRNAVRPTDALSRLSGNTFGLWLDGGDRFAIAERAERMTAHGVPILINPPVHFPLHIGLVSREAGDIEGTANTLLERATLALNTGLREGVKWRFFHEAP</sequence>
<dbReference type="Proteomes" id="UP001062443">
    <property type="component" value="Unassembled WGS sequence"/>
</dbReference>
<dbReference type="InterPro" id="IPR043128">
    <property type="entry name" value="Rev_trsase/Diguanyl_cyclase"/>
</dbReference>
<proteinExistence type="predicted"/>
<accession>A0ABQ0QGH8</accession>
<dbReference type="SMART" id="SM00267">
    <property type="entry name" value="GGDEF"/>
    <property type="match status" value="1"/>
</dbReference>
<comment type="caution">
    <text evidence="2">The sequence shown here is derived from an EMBL/GenBank/DDBJ whole genome shotgun (WGS) entry which is preliminary data.</text>
</comment>
<name>A0ABQ0QGH8_9PROT</name>
<gene>
    <name evidence="2" type="ORF">AA106556_0202</name>
</gene>
<keyword evidence="3" id="KW-1185">Reference proteome</keyword>
<protein>
    <recommendedName>
        <fullName evidence="1">GGDEF domain-containing protein</fullName>
    </recommendedName>
</protein>
<organism evidence="2 3">
    <name type="scientific">Neokomagataea tanensis NBRC 106556</name>
    <dbReference type="NCBI Taxonomy" id="1223519"/>
    <lineage>
        <taxon>Bacteria</taxon>
        <taxon>Pseudomonadati</taxon>
        <taxon>Pseudomonadota</taxon>
        <taxon>Alphaproteobacteria</taxon>
        <taxon>Acetobacterales</taxon>
        <taxon>Acetobacteraceae</taxon>
        <taxon>Neokomagataea</taxon>
    </lineage>
</organism>
<dbReference type="RefSeq" id="WP_084367209.1">
    <property type="nucleotide sequence ID" value="NZ_BAQB01000001.1"/>
</dbReference>
<evidence type="ECO:0000313" key="2">
    <source>
        <dbReference type="EMBL" id="GBR43760.1"/>
    </source>
</evidence>
<feature type="domain" description="GGDEF" evidence="1">
    <location>
        <begin position="156"/>
        <end position="326"/>
    </location>
</feature>
<dbReference type="InterPro" id="IPR000160">
    <property type="entry name" value="GGDEF_dom"/>
</dbReference>
<evidence type="ECO:0000259" key="1">
    <source>
        <dbReference type="SMART" id="SM00267"/>
    </source>
</evidence>
<dbReference type="SUPFAM" id="SSF55073">
    <property type="entry name" value="Nucleotide cyclase"/>
    <property type="match status" value="1"/>
</dbReference>
<dbReference type="EMBL" id="BAQB01000001">
    <property type="protein sequence ID" value="GBR43760.1"/>
    <property type="molecule type" value="Genomic_DNA"/>
</dbReference>
<dbReference type="InterPro" id="IPR029787">
    <property type="entry name" value="Nucleotide_cyclase"/>
</dbReference>
<dbReference type="Pfam" id="PF00990">
    <property type="entry name" value="GGDEF"/>
    <property type="match status" value="1"/>
</dbReference>
<dbReference type="Gene3D" id="3.30.70.270">
    <property type="match status" value="1"/>
</dbReference>
<reference evidence="2" key="1">
    <citation type="submission" date="2013-04" db="EMBL/GenBank/DDBJ databases">
        <title>The genome sequencing project of 58 acetic acid bacteria.</title>
        <authorList>
            <person name="Okamoto-Kainuma A."/>
            <person name="Ishikawa M."/>
            <person name="Umino S."/>
            <person name="Koizumi Y."/>
            <person name="Shiwa Y."/>
            <person name="Yoshikawa H."/>
            <person name="Matsutani M."/>
            <person name="Matsushita K."/>
        </authorList>
    </citation>
    <scope>NUCLEOTIDE SEQUENCE</scope>
    <source>
        <strain evidence="2">NBRC 106556</strain>
    </source>
</reference>